<organism evidence="3 4">
    <name type="scientific">Batillaria attramentaria</name>
    <dbReference type="NCBI Taxonomy" id="370345"/>
    <lineage>
        <taxon>Eukaryota</taxon>
        <taxon>Metazoa</taxon>
        <taxon>Spiralia</taxon>
        <taxon>Lophotrochozoa</taxon>
        <taxon>Mollusca</taxon>
        <taxon>Gastropoda</taxon>
        <taxon>Caenogastropoda</taxon>
        <taxon>Sorbeoconcha</taxon>
        <taxon>Cerithioidea</taxon>
        <taxon>Batillariidae</taxon>
        <taxon>Batillaria</taxon>
    </lineage>
</organism>
<comment type="caution">
    <text evidence="3">The sequence shown here is derived from an EMBL/GenBank/DDBJ whole genome shotgun (WGS) entry which is preliminary data.</text>
</comment>
<gene>
    <name evidence="3" type="ORF">BaRGS_00038583</name>
</gene>
<dbReference type="AlphaFoldDB" id="A0ABD0J5U4"/>
<name>A0ABD0J5U4_9CAEN</name>
<evidence type="ECO:0000313" key="4">
    <source>
        <dbReference type="Proteomes" id="UP001519460"/>
    </source>
</evidence>
<feature type="non-terminal residue" evidence="3">
    <location>
        <position position="1"/>
    </location>
</feature>
<reference evidence="3 4" key="1">
    <citation type="journal article" date="2023" name="Sci. Data">
        <title>Genome assembly of the Korean intertidal mud-creeper Batillaria attramentaria.</title>
        <authorList>
            <person name="Patra A.K."/>
            <person name="Ho P.T."/>
            <person name="Jun S."/>
            <person name="Lee S.J."/>
            <person name="Kim Y."/>
            <person name="Won Y.J."/>
        </authorList>
    </citation>
    <scope>NUCLEOTIDE SEQUENCE [LARGE SCALE GENOMIC DNA]</scope>
    <source>
        <strain evidence="3">Wonlab-2016</strain>
    </source>
</reference>
<dbReference type="SUPFAM" id="SSF48371">
    <property type="entry name" value="ARM repeat"/>
    <property type="match status" value="1"/>
</dbReference>
<keyword evidence="4" id="KW-1185">Reference proteome</keyword>
<dbReference type="EMBL" id="JACVVK020000629">
    <property type="protein sequence ID" value="KAK7462001.1"/>
    <property type="molecule type" value="Genomic_DNA"/>
</dbReference>
<feature type="compositionally biased region" description="Basic and acidic residues" evidence="1">
    <location>
        <begin position="381"/>
        <end position="399"/>
    </location>
</feature>
<dbReference type="SUPFAM" id="SSF52200">
    <property type="entry name" value="Toll/Interleukin receptor TIR domain"/>
    <property type="match status" value="1"/>
</dbReference>
<dbReference type="Gene3D" id="1.25.10.10">
    <property type="entry name" value="Leucine-rich Repeat Variant"/>
    <property type="match status" value="1"/>
</dbReference>
<evidence type="ECO:0000259" key="2">
    <source>
        <dbReference type="Pfam" id="PF13676"/>
    </source>
</evidence>
<dbReference type="Gene3D" id="3.40.50.10140">
    <property type="entry name" value="Toll/interleukin-1 receptor homology (TIR) domain"/>
    <property type="match status" value="1"/>
</dbReference>
<evidence type="ECO:0000313" key="3">
    <source>
        <dbReference type="EMBL" id="KAK7462001.1"/>
    </source>
</evidence>
<protein>
    <recommendedName>
        <fullName evidence="2">TIR domain-containing protein</fullName>
    </recommendedName>
</protein>
<dbReference type="InterPro" id="IPR016024">
    <property type="entry name" value="ARM-type_fold"/>
</dbReference>
<feature type="region of interest" description="Disordered" evidence="1">
    <location>
        <begin position="336"/>
        <end position="412"/>
    </location>
</feature>
<evidence type="ECO:0000256" key="1">
    <source>
        <dbReference type="SAM" id="MobiDB-lite"/>
    </source>
</evidence>
<sequence length="517" mass="57623">SSSVKASGFCFCNGRLLAVGTLAAIMTEKEADELAAAPDVVRFIIKHLKEAQEGVGDDGWKFLDPILAVEQLAQFAKNRRLLVKKGVVPLLLKGIQSEKEEEIARSLAALMNLSFLSQNAIDLVKKHKVLECIVPIAQHSTDSKVSDSTSQTCRNTAVGVLGALWVHIKGLPNFESKADEISQIIHQNRQTGETATRDEQAQKQHVMLSYQTASRPTVKMIRDFLEGADIEVWMDIDQMGTKTTLQHMAEGVENAFAVIICVTERYKNSKNCRLEAEYAHENGKPIIPVMMQAGYKPDGWLGLVMGSKFYYDFSSDDEFGFKKSINKLLSDVNKLLPGKDTPDPHVRPVTVKPKPKDDAPDGTPSQTPPVSVPPAPYYEPVRPRADLPEPSEDKRDTYKISRGTSPRPPSTRLVNRDEILRWSRHDPEECGNQRCTCHVLQSVSFRPSPLILPAVPQRSYRWTKSPTPVYFTPGTFFDVLKSSNAIRGLPTVRKFTRAIEDLGSQRKDVDKDADGDR</sequence>
<feature type="domain" description="TIR" evidence="2">
    <location>
        <begin position="206"/>
        <end position="320"/>
    </location>
</feature>
<dbReference type="Pfam" id="PF13676">
    <property type="entry name" value="TIR_2"/>
    <property type="match status" value="1"/>
</dbReference>
<dbReference type="PANTHER" id="PTHR46270:SF2">
    <property type="entry name" value="TIR DOMAIN-CONTAINING PROTEIN"/>
    <property type="match status" value="1"/>
</dbReference>
<dbReference type="InterPro" id="IPR035897">
    <property type="entry name" value="Toll_tir_struct_dom_sf"/>
</dbReference>
<feature type="compositionally biased region" description="Pro residues" evidence="1">
    <location>
        <begin position="366"/>
        <end position="377"/>
    </location>
</feature>
<dbReference type="InterPro" id="IPR000157">
    <property type="entry name" value="TIR_dom"/>
</dbReference>
<dbReference type="PANTHER" id="PTHR46270">
    <property type="entry name" value="ARMADILLO-TYPE FOLD-RELATED"/>
    <property type="match status" value="1"/>
</dbReference>
<dbReference type="InterPro" id="IPR011989">
    <property type="entry name" value="ARM-like"/>
</dbReference>
<accession>A0ABD0J5U4</accession>
<proteinExistence type="predicted"/>
<dbReference type="Proteomes" id="UP001519460">
    <property type="component" value="Unassembled WGS sequence"/>
</dbReference>